<dbReference type="AlphaFoldDB" id="J9DUA1"/>
<proteinExistence type="predicted"/>
<protein>
    <submittedName>
        <fullName evidence="1">Uncharacterized protein</fullName>
    </submittedName>
</protein>
<reference evidence="2" key="2">
    <citation type="submission" date="2015-07" db="EMBL/GenBank/DDBJ databases">
        <title>Contrasting host-pathogen interactions and genome evolution in two generalist and specialist microsporidian pathogens of mosquitoes.</title>
        <authorList>
            <consortium name="The Broad Institute Genomics Platform"/>
            <consortium name="The Broad Institute Genome Sequencing Center for Infectious Disease"/>
            <person name="Cuomo C.A."/>
            <person name="Sanscrainte N.D."/>
            <person name="Goldberg J.M."/>
            <person name="Heiman D."/>
            <person name="Young S."/>
            <person name="Zeng Q."/>
            <person name="Becnel J.J."/>
            <person name="Birren B.W."/>
        </authorList>
    </citation>
    <scope>NUCLEOTIDE SEQUENCE [LARGE SCALE GENOMIC DNA]</scope>
    <source>
        <strain evidence="2">USNM 41457</strain>
    </source>
</reference>
<reference evidence="1 2" key="1">
    <citation type="submission" date="2011-08" db="EMBL/GenBank/DDBJ databases">
        <authorList>
            <person name="Liu Z.J."/>
            <person name="Shi F.L."/>
            <person name="Lu J.Q."/>
            <person name="Li M."/>
            <person name="Wang Z.L."/>
        </authorList>
    </citation>
    <scope>NUCLEOTIDE SEQUENCE [LARGE SCALE GENOMIC DNA]</scope>
    <source>
        <strain evidence="1 2">USNM 41457</strain>
    </source>
</reference>
<keyword evidence="2" id="KW-1185">Reference proteome</keyword>
<dbReference type="Proteomes" id="UP000003163">
    <property type="component" value="Unassembled WGS sequence"/>
</dbReference>
<evidence type="ECO:0000313" key="1">
    <source>
        <dbReference type="EMBL" id="EJW04877.1"/>
    </source>
</evidence>
<gene>
    <name evidence="1" type="ORF">EDEG_00947</name>
</gene>
<evidence type="ECO:0000313" key="2">
    <source>
        <dbReference type="Proteomes" id="UP000003163"/>
    </source>
</evidence>
<accession>J9DUA1</accession>
<name>J9DUA1_EDHAE</name>
<dbReference type="HOGENOM" id="CLU_1129041_0_0_1"/>
<organism evidence="1 2">
    <name type="scientific">Edhazardia aedis (strain USNM 41457)</name>
    <name type="common">Microsporidian parasite</name>
    <dbReference type="NCBI Taxonomy" id="1003232"/>
    <lineage>
        <taxon>Eukaryota</taxon>
        <taxon>Fungi</taxon>
        <taxon>Fungi incertae sedis</taxon>
        <taxon>Microsporidia</taxon>
        <taxon>Edhazardia</taxon>
    </lineage>
</organism>
<comment type="caution">
    <text evidence="1">The sequence shown here is derived from an EMBL/GenBank/DDBJ whole genome shotgun (WGS) entry which is preliminary data.</text>
</comment>
<dbReference type="InParanoid" id="J9DUA1"/>
<dbReference type="EMBL" id="AFBI03000012">
    <property type="protein sequence ID" value="EJW04877.1"/>
    <property type="molecule type" value="Genomic_DNA"/>
</dbReference>
<dbReference type="VEuPathDB" id="MicrosporidiaDB:EDEG_00947"/>
<sequence>MKVPFENILAHVLILFYIESVKLSQPKKNYTKGLIRILNMSDDEKVFGVRVNNNFRIFDMFHKKQNSNKAQEDSPIKINGQNISIKKLLRLDTADEYEYFDHERKTFLSILTQKLNNISSSQNTKLLSYINTFFYAPNVDLKLLFRKVITAEPLYHDWKNFLYQKYQNICEFPNYFIDLKNSFKYKVLAKTVVLPNKGIFKNTDFIQDKPIVWNDNDIVDSSYPCSNKNIFVGENAIPSKEKYINF</sequence>